<dbReference type="Proteomes" id="UP000199250">
    <property type="component" value="Unassembled WGS sequence"/>
</dbReference>
<sequence>MTGMQVTAVGMLWFRNAAQYAEYLALFEDAHVLPKTFSRWHKLATDMYESQIRKGMVVVKAEATPDEFRAWCSANGHRFNAEGRMKFGAFKAYEKLVKSHPVYVDK</sequence>
<gene>
    <name evidence="1" type="ORF">SAMN04244572_04365</name>
</gene>
<proteinExistence type="predicted"/>
<dbReference type="RefSeq" id="WP_090735505.1">
    <property type="nucleotide sequence ID" value="NZ_FNYQ01000128.1"/>
</dbReference>
<dbReference type="OrthoDB" id="6638191at2"/>
<evidence type="ECO:0000313" key="2">
    <source>
        <dbReference type="Proteomes" id="UP000199250"/>
    </source>
</evidence>
<name>A0A1H6ZIL2_9GAMM</name>
<reference evidence="1 2" key="1">
    <citation type="submission" date="2016-10" db="EMBL/GenBank/DDBJ databases">
        <authorList>
            <person name="de Groot N.N."/>
        </authorList>
    </citation>
    <scope>NUCLEOTIDE SEQUENCE [LARGE SCALE GENOMIC DNA]</scope>
    <source>
        <strain evidence="1 2">DSM 373</strain>
    </source>
</reference>
<dbReference type="AlphaFoldDB" id="A0A1H6ZIL2"/>
<protein>
    <submittedName>
        <fullName evidence="1">Uncharacterized protein</fullName>
    </submittedName>
</protein>
<dbReference type="EMBL" id="FNYQ01000128">
    <property type="protein sequence ID" value="SEJ53118.1"/>
    <property type="molecule type" value="Genomic_DNA"/>
</dbReference>
<organism evidence="1 2">
    <name type="scientific">Azotobacter beijerinckii</name>
    <dbReference type="NCBI Taxonomy" id="170623"/>
    <lineage>
        <taxon>Bacteria</taxon>
        <taxon>Pseudomonadati</taxon>
        <taxon>Pseudomonadota</taxon>
        <taxon>Gammaproteobacteria</taxon>
        <taxon>Pseudomonadales</taxon>
        <taxon>Pseudomonadaceae</taxon>
        <taxon>Azotobacter</taxon>
    </lineage>
</organism>
<accession>A0A1H6ZIL2</accession>
<evidence type="ECO:0000313" key="1">
    <source>
        <dbReference type="EMBL" id="SEJ53118.1"/>
    </source>
</evidence>